<keyword evidence="8" id="KW-0808">Transferase</keyword>
<keyword evidence="5" id="KW-0460">Magnesium</keyword>
<dbReference type="FunFam" id="3.30.70.270:FF:000020">
    <property type="entry name" value="Transposon Tf2-6 polyprotein-like Protein"/>
    <property type="match status" value="1"/>
</dbReference>
<dbReference type="FunFam" id="1.10.340.70:FF:000001">
    <property type="entry name" value="Retrovirus-related Pol polyprotein from transposon gypsy-like Protein"/>
    <property type="match status" value="1"/>
</dbReference>
<organism evidence="13 14">
    <name type="scientific">Dorcoceras hygrometricum</name>
    <dbReference type="NCBI Taxonomy" id="472368"/>
    <lineage>
        <taxon>Eukaryota</taxon>
        <taxon>Viridiplantae</taxon>
        <taxon>Streptophyta</taxon>
        <taxon>Embryophyta</taxon>
        <taxon>Tracheophyta</taxon>
        <taxon>Spermatophyta</taxon>
        <taxon>Magnoliopsida</taxon>
        <taxon>eudicotyledons</taxon>
        <taxon>Gunneridae</taxon>
        <taxon>Pentapetalae</taxon>
        <taxon>asterids</taxon>
        <taxon>lamiids</taxon>
        <taxon>Lamiales</taxon>
        <taxon>Gesneriaceae</taxon>
        <taxon>Didymocarpoideae</taxon>
        <taxon>Trichosporeae</taxon>
        <taxon>Loxocarpinae</taxon>
        <taxon>Dorcoceras</taxon>
    </lineage>
</organism>
<evidence type="ECO:0000256" key="11">
    <source>
        <dbReference type="ARBA" id="ARBA00023268"/>
    </source>
</evidence>
<accession>A0A2Z7CB50</accession>
<evidence type="ECO:0000313" key="13">
    <source>
        <dbReference type="EMBL" id="KZV44098.1"/>
    </source>
</evidence>
<gene>
    <name evidence="13" type="ORF">F511_10769</name>
</gene>
<dbReference type="OrthoDB" id="2013610at2759"/>
<keyword evidence="8" id="KW-0239">DNA-directed DNA polymerase</keyword>
<dbReference type="GO" id="GO:0006310">
    <property type="term" value="P:DNA recombination"/>
    <property type="evidence" value="ECO:0007669"/>
    <property type="project" value="UniProtKB-KW"/>
</dbReference>
<keyword evidence="9" id="KW-0238">DNA-binding</keyword>
<feature type="domain" description="Integrase catalytic" evidence="12">
    <location>
        <begin position="709"/>
        <end position="873"/>
    </location>
</feature>
<dbReference type="GO" id="GO:0015074">
    <property type="term" value="P:DNA integration"/>
    <property type="evidence" value="ECO:0007669"/>
    <property type="project" value="UniProtKB-KW"/>
</dbReference>
<dbReference type="PANTHER" id="PTHR37984:SF5">
    <property type="entry name" value="PROTEIN NYNRIN-LIKE"/>
    <property type="match status" value="1"/>
</dbReference>
<dbReference type="Pfam" id="PF03732">
    <property type="entry name" value="Retrotrans_gag"/>
    <property type="match status" value="1"/>
</dbReference>
<dbReference type="GO" id="GO:0003887">
    <property type="term" value="F:DNA-directed DNA polymerase activity"/>
    <property type="evidence" value="ECO:0007669"/>
    <property type="project" value="UniProtKB-KW"/>
</dbReference>
<evidence type="ECO:0000256" key="4">
    <source>
        <dbReference type="ARBA" id="ARBA00022801"/>
    </source>
</evidence>
<dbReference type="SUPFAM" id="SSF54160">
    <property type="entry name" value="Chromo domain-like"/>
    <property type="match status" value="1"/>
</dbReference>
<dbReference type="InterPro" id="IPR016197">
    <property type="entry name" value="Chromo-like_dom_sf"/>
</dbReference>
<reference evidence="13 14" key="1">
    <citation type="journal article" date="2015" name="Proc. Natl. Acad. Sci. U.S.A.">
        <title>The resurrection genome of Boea hygrometrica: A blueprint for survival of dehydration.</title>
        <authorList>
            <person name="Xiao L."/>
            <person name="Yang G."/>
            <person name="Zhang L."/>
            <person name="Yang X."/>
            <person name="Zhao S."/>
            <person name="Ji Z."/>
            <person name="Zhou Q."/>
            <person name="Hu M."/>
            <person name="Wang Y."/>
            <person name="Chen M."/>
            <person name="Xu Y."/>
            <person name="Jin H."/>
            <person name="Xiao X."/>
            <person name="Hu G."/>
            <person name="Bao F."/>
            <person name="Hu Y."/>
            <person name="Wan P."/>
            <person name="Li L."/>
            <person name="Deng X."/>
            <person name="Kuang T."/>
            <person name="Xiang C."/>
            <person name="Zhu J.K."/>
            <person name="Oliver M.J."/>
            <person name="He Y."/>
        </authorList>
    </citation>
    <scope>NUCLEOTIDE SEQUENCE [LARGE SCALE GENOMIC DNA]</scope>
    <source>
        <strain evidence="14">cv. XS01</strain>
    </source>
</reference>
<evidence type="ECO:0000256" key="8">
    <source>
        <dbReference type="ARBA" id="ARBA00022932"/>
    </source>
</evidence>
<dbReference type="GO" id="GO:0004190">
    <property type="term" value="F:aspartic-type endopeptidase activity"/>
    <property type="evidence" value="ECO:0007669"/>
    <property type="project" value="UniProtKB-KW"/>
</dbReference>
<keyword evidence="11" id="KW-0511">Multifunctional enzyme</keyword>
<proteinExistence type="predicted"/>
<dbReference type="CDD" id="cd09274">
    <property type="entry name" value="RNase_HI_RT_Ty3"/>
    <property type="match status" value="1"/>
</dbReference>
<keyword evidence="2" id="KW-0479">Metal-binding</keyword>
<evidence type="ECO:0000256" key="7">
    <source>
        <dbReference type="ARBA" id="ARBA00022918"/>
    </source>
</evidence>
<keyword evidence="10" id="KW-0233">DNA recombination</keyword>
<evidence type="ECO:0000256" key="6">
    <source>
        <dbReference type="ARBA" id="ARBA00022908"/>
    </source>
</evidence>
<dbReference type="GO" id="GO:0046872">
    <property type="term" value="F:metal ion binding"/>
    <property type="evidence" value="ECO:0007669"/>
    <property type="project" value="UniProtKB-KW"/>
</dbReference>
<dbReference type="InterPro" id="IPR005162">
    <property type="entry name" value="Retrotrans_gag_dom"/>
</dbReference>
<dbReference type="InterPro" id="IPR050951">
    <property type="entry name" value="Retrovirus_Pol_polyprotein"/>
</dbReference>
<keyword evidence="3" id="KW-0064">Aspartyl protease</keyword>
<dbReference type="PANTHER" id="PTHR37984">
    <property type="entry name" value="PROTEIN CBG26694"/>
    <property type="match status" value="1"/>
</dbReference>
<dbReference type="InterPro" id="IPR036397">
    <property type="entry name" value="RNaseH_sf"/>
</dbReference>
<dbReference type="Proteomes" id="UP000250235">
    <property type="component" value="Unassembled WGS sequence"/>
</dbReference>
<dbReference type="InterPro" id="IPR043128">
    <property type="entry name" value="Rev_trsase/Diguanyl_cyclase"/>
</dbReference>
<keyword evidence="1" id="KW-0645">Protease</keyword>
<keyword evidence="4" id="KW-0378">Hydrolase</keyword>
<sequence length="1119" mass="127993">MRKFEIPAFNGTDPIAWLSKAEQYFEIHGTPTYHRLRIAHICMEGTAVHWFQWARSRNPNWNWERFAEELINRYSGRKATNPFESLASLKQEDRSVEEYIEAFEVLLSQVGDLPELQCLGYFQSGLREELRLRLRTHVPRTINRAMDLARSIEEELTCSTKRHTSRDGYTSQRWDVRKRPVETVVGRVPAAEQYRPGRAQLNDRWGYKVDPTQPLERYEENTNAGSRLMSRPVATNSTTTGNRSNNGRFREGKIFSHQEYLSRKEKGLCYRCGEPYHPQHRCANKSLKVAFLVEDDDEEPVELEQDSCDPVCGPEPVSHECNTLELPLFSIGGITQPQTMKLLGRVAGNEVVVMMDSGASHNFVSRELVKHLKLHVDDTVKFGVCLGDGGKPVTLKGLRGFLGLTGYYRKFVRDYGKIARPLTDLLKKDSFLWGDAAQTAFEQLKVALSTAPVLCMPDFNQEFTIDCDASGKGVGAVLTQEGRPVAFYSKALSERVLSKSTYEKELMAVVLAIQHWRPYLLGRRFIVMTDHRSLTSLLKQRIATPDQQHWMRKLLGYDFEIRYKAGLQNGAADALSRREEELELKGVSLPEWVEHRELMEAISDDPLLSKLSHELSQGTVKKGQYSVINGVLLHRERVVVPRKSIWPVKLIKEAHLTPTGGHSGALKTFKRIATTFFWPGMKDDVARFVAECDICQKQKYEATKPAGLLQPLPIPAAIWEDIAMDFITGLPKSRGYEVIMVVVDRFSKYGHFILLKHPFTARVVAETFTKEVARLHGTPKTIVSDRDPIFMSQFWTEFFRLQGTLLKMSSSYHPETDGQTEVLNRCLETYLRCFASEQPRTWASWIHWAEYWYNTAFHTATGLTPFEIVYGRKAPKLIQFWPQETAVAAVAQDLADRDELVRQVKYNLQRAQQRMVKQANIHRKEVTYAVGDQVYLKLRPHRQQSVCKRIYQKLAPRYYGPFEVIQKVGAVAYKVQLPPGSKVHPVFHVSCLKRAVGHKGVSQYLPRSFEQDLSTEFIPEQVVAERSKLVNGERGQQVLIHWKNRPREEDTWEEIAAFTSQFPEFSLGDKAVFEDGGIVRPIARNDQLDSDPMGHREKEKPAITVVYSRRKKNAGVGKA</sequence>
<evidence type="ECO:0000256" key="10">
    <source>
        <dbReference type="ARBA" id="ARBA00023172"/>
    </source>
</evidence>
<dbReference type="SUPFAM" id="SSF53098">
    <property type="entry name" value="Ribonuclease H-like"/>
    <property type="match status" value="1"/>
</dbReference>
<dbReference type="Pfam" id="PF24626">
    <property type="entry name" value="SH3_Tf2-1"/>
    <property type="match status" value="1"/>
</dbReference>
<evidence type="ECO:0000256" key="2">
    <source>
        <dbReference type="ARBA" id="ARBA00022723"/>
    </source>
</evidence>
<dbReference type="Gene3D" id="1.10.340.70">
    <property type="match status" value="1"/>
</dbReference>
<name>A0A2Z7CB50_9LAMI</name>
<dbReference type="Gene3D" id="3.30.420.10">
    <property type="entry name" value="Ribonuclease H-like superfamily/Ribonuclease H"/>
    <property type="match status" value="1"/>
</dbReference>
<dbReference type="EMBL" id="KQ997540">
    <property type="protein sequence ID" value="KZV44098.1"/>
    <property type="molecule type" value="Genomic_DNA"/>
</dbReference>
<evidence type="ECO:0000256" key="5">
    <source>
        <dbReference type="ARBA" id="ARBA00022842"/>
    </source>
</evidence>
<evidence type="ECO:0000256" key="3">
    <source>
        <dbReference type="ARBA" id="ARBA00022750"/>
    </source>
</evidence>
<dbReference type="InterPro" id="IPR056924">
    <property type="entry name" value="SH3_Tf2-1"/>
</dbReference>
<keyword evidence="8" id="KW-0548">Nucleotidyltransferase</keyword>
<dbReference type="InterPro" id="IPR043502">
    <property type="entry name" value="DNA/RNA_pol_sf"/>
</dbReference>
<dbReference type="Pfam" id="PF17919">
    <property type="entry name" value="RT_RNaseH_2"/>
    <property type="match status" value="1"/>
</dbReference>
<dbReference type="GO" id="GO:0003677">
    <property type="term" value="F:DNA binding"/>
    <property type="evidence" value="ECO:0007669"/>
    <property type="project" value="UniProtKB-KW"/>
</dbReference>
<protein>
    <recommendedName>
        <fullName evidence="12">Integrase catalytic domain-containing protein</fullName>
    </recommendedName>
</protein>
<keyword evidence="7" id="KW-0695">RNA-directed DNA polymerase</keyword>
<dbReference type="InterPro" id="IPR001584">
    <property type="entry name" value="Integrase_cat-core"/>
</dbReference>
<dbReference type="SUPFAM" id="SSF56672">
    <property type="entry name" value="DNA/RNA polymerases"/>
    <property type="match status" value="1"/>
</dbReference>
<dbReference type="InterPro" id="IPR041577">
    <property type="entry name" value="RT_RNaseH_2"/>
</dbReference>
<dbReference type="GO" id="GO:0003964">
    <property type="term" value="F:RNA-directed DNA polymerase activity"/>
    <property type="evidence" value="ECO:0007669"/>
    <property type="project" value="UniProtKB-KW"/>
</dbReference>
<evidence type="ECO:0000256" key="1">
    <source>
        <dbReference type="ARBA" id="ARBA00022670"/>
    </source>
</evidence>
<evidence type="ECO:0000256" key="9">
    <source>
        <dbReference type="ARBA" id="ARBA00023125"/>
    </source>
</evidence>
<dbReference type="InterPro" id="IPR012337">
    <property type="entry name" value="RNaseH-like_sf"/>
</dbReference>
<evidence type="ECO:0000313" key="14">
    <source>
        <dbReference type="Proteomes" id="UP000250235"/>
    </source>
</evidence>
<dbReference type="Gene3D" id="3.30.70.270">
    <property type="match status" value="1"/>
</dbReference>
<dbReference type="PROSITE" id="PS50994">
    <property type="entry name" value="INTEGRASE"/>
    <property type="match status" value="1"/>
</dbReference>
<dbReference type="InterPro" id="IPR041588">
    <property type="entry name" value="Integrase_H2C2"/>
</dbReference>
<dbReference type="AlphaFoldDB" id="A0A2Z7CB50"/>
<keyword evidence="14" id="KW-1185">Reference proteome</keyword>
<dbReference type="Pfam" id="PF17921">
    <property type="entry name" value="Integrase_H2C2"/>
    <property type="match status" value="1"/>
</dbReference>
<keyword evidence="6" id="KW-0229">DNA integration</keyword>
<dbReference type="GO" id="GO:0006508">
    <property type="term" value="P:proteolysis"/>
    <property type="evidence" value="ECO:0007669"/>
    <property type="project" value="UniProtKB-KW"/>
</dbReference>
<dbReference type="CDD" id="cd00303">
    <property type="entry name" value="retropepsin_like"/>
    <property type="match status" value="1"/>
</dbReference>
<evidence type="ECO:0000259" key="12">
    <source>
        <dbReference type="PROSITE" id="PS50994"/>
    </source>
</evidence>